<proteinExistence type="predicted"/>
<evidence type="ECO:0000313" key="1">
    <source>
        <dbReference type="EMBL" id="TGG85500.1"/>
    </source>
</evidence>
<sequence>MNDFSGVDPYRLRDLANALQGLADTLDREGKTIRDLFTKWEGTLGQGVLTQQAAQVRDDARSMALRADFAYNVLLQPRIGPVNSPLPPNWVNIPWDVSRIDTAQEGAQEARSLLAALNNPDSPQSRTTLRMLSQSLADHANDPAFLQAFMNAGGLEASARAARFLHTQDGTHGEAVLSQESEQILARFGQAVQAATSLAEQGKIKLSPTYLEALTKPKGGDMWSVAMLFKYGPKGDKWDAKVLSSVGGAMLDWRSKQQMRPDYSPPSMNIGGYVPGGYVEGDNPWYESLGLNVSYLSVGSGDAAVRIRGIAANDPSLILMQRVGENADASRQLLTGPDGARHAKALVNDKWHTPGPQSFNDAQWPAAVIIAATTDRKGHPEQSAEAAANVINAGAAEYGAEKGKNEYQKTQYPVPAGITRALAQVFATYVPDFAESHGMPKDQAAAAATGKDNAGRLIVGHQTALNFLSMIMQNKDDAGNVVNAVNAQVSLTAARGMDSPEAGTYMENLAELQGEVTAAGHQVGLDAEKLKDEANKKTVLWVDSLGAAVTAIPGIPVQGEWVQTAIAGALPAIKDSFSVDNAQKYQEAADIKFYDDRSAMRLPLMRGLLLGGKIKPPEGHPEWANGQISLKTPGDLTDFNSWWQQVARQQGGQLDRFDDGMRTAFDRGNSAR</sequence>
<name>A0A8H1LFW6_9ACTN</name>
<accession>A0A8H1LFW6</accession>
<gene>
    <name evidence="1" type="ORF">D8771_09990</name>
</gene>
<comment type="caution">
    <text evidence="1">The sequence shown here is derived from an EMBL/GenBank/DDBJ whole genome shotgun (WGS) entry which is preliminary data.</text>
</comment>
<reference evidence="1 2" key="1">
    <citation type="submission" date="2018-10" db="EMBL/GenBank/DDBJ databases">
        <title>Isolation of pseudouridimycin from Streptomyces albus DSM 40763.</title>
        <authorList>
            <person name="Rosenqvist P."/>
            <person name="Metsae-Ketelae M."/>
            <person name="Virta P."/>
        </authorList>
    </citation>
    <scope>NUCLEOTIDE SEQUENCE [LARGE SCALE GENOMIC DNA]</scope>
    <source>
        <strain evidence="1 2">DSM 40763</strain>
    </source>
</reference>
<organism evidence="1 2">
    <name type="scientific">Streptomyces albus</name>
    <dbReference type="NCBI Taxonomy" id="1888"/>
    <lineage>
        <taxon>Bacteria</taxon>
        <taxon>Bacillati</taxon>
        <taxon>Actinomycetota</taxon>
        <taxon>Actinomycetes</taxon>
        <taxon>Kitasatosporales</taxon>
        <taxon>Streptomycetaceae</taxon>
        <taxon>Streptomyces</taxon>
    </lineage>
</organism>
<dbReference type="GeneID" id="75180396"/>
<dbReference type="AlphaFoldDB" id="A0A8H1LFW6"/>
<dbReference type="EMBL" id="RCIY01000044">
    <property type="protein sequence ID" value="TGG85500.1"/>
    <property type="molecule type" value="Genomic_DNA"/>
</dbReference>
<dbReference type="RefSeq" id="WP_016470780.1">
    <property type="nucleotide sequence ID" value="NZ_BBQG01000044.1"/>
</dbReference>
<protein>
    <submittedName>
        <fullName evidence="1">Uncharacterized protein</fullName>
    </submittedName>
</protein>
<evidence type="ECO:0000313" key="2">
    <source>
        <dbReference type="Proteomes" id="UP000298111"/>
    </source>
</evidence>
<dbReference type="Proteomes" id="UP000298111">
    <property type="component" value="Unassembled WGS sequence"/>
</dbReference>